<reference evidence="1" key="1">
    <citation type="journal article" date="2015" name="Nature">
        <title>Complex archaea that bridge the gap between prokaryotes and eukaryotes.</title>
        <authorList>
            <person name="Spang A."/>
            <person name="Saw J.H."/>
            <person name="Jorgensen S.L."/>
            <person name="Zaremba-Niedzwiedzka K."/>
            <person name="Martijn J."/>
            <person name="Lind A.E."/>
            <person name="van Eijk R."/>
            <person name="Schleper C."/>
            <person name="Guy L."/>
            <person name="Ettema T.J."/>
        </authorList>
    </citation>
    <scope>NUCLEOTIDE SEQUENCE</scope>
</reference>
<dbReference type="AlphaFoldDB" id="A0A0F9V172"/>
<proteinExistence type="predicted"/>
<sequence>MRLLKDSNNSMLISTGQTTITYTYCDQGILTEITHPPNIEPIHSLTRPIKQHKVFCDELQSALKDNRDYFEVFLSGYLFIVDQGTIKSFIDWFSQLPNTRCLDCHGTGRVPMLNRDIDCDCVKD</sequence>
<comment type="caution">
    <text evidence="1">The sequence shown here is derived from an EMBL/GenBank/DDBJ whole genome shotgun (WGS) entry which is preliminary data.</text>
</comment>
<evidence type="ECO:0000313" key="1">
    <source>
        <dbReference type="EMBL" id="KKN98975.1"/>
    </source>
</evidence>
<accession>A0A0F9V172</accession>
<dbReference type="EMBL" id="LAZR01000049">
    <property type="protein sequence ID" value="KKN98975.1"/>
    <property type="molecule type" value="Genomic_DNA"/>
</dbReference>
<organism evidence="1">
    <name type="scientific">marine sediment metagenome</name>
    <dbReference type="NCBI Taxonomy" id="412755"/>
    <lineage>
        <taxon>unclassified sequences</taxon>
        <taxon>metagenomes</taxon>
        <taxon>ecological metagenomes</taxon>
    </lineage>
</organism>
<name>A0A0F9V172_9ZZZZ</name>
<protein>
    <submittedName>
        <fullName evidence="1">Uncharacterized protein</fullName>
    </submittedName>
</protein>
<gene>
    <name evidence="1" type="ORF">LCGC14_0142200</name>
</gene>